<dbReference type="AlphaFoldDB" id="A0AAD7IVA0"/>
<dbReference type="EMBL" id="JARKIB010000067">
    <property type="protein sequence ID" value="KAJ7749916.1"/>
    <property type="molecule type" value="Genomic_DNA"/>
</dbReference>
<proteinExistence type="predicted"/>
<organism evidence="1 2">
    <name type="scientific">Mycena metata</name>
    <dbReference type="NCBI Taxonomy" id="1033252"/>
    <lineage>
        <taxon>Eukaryota</taxon>
        <taxon>Fungi</taxon>
        <taxon>Dikarya</taxon>
        <taxon>Basidiomycota</taxon>
        <taxon>Agaricomycotina</taxon>
        <taxon>Agaricomycetes</taxon>
        <taxon>Agaricomycetidae</taxon>
        <taxon>Agaricales</taxon>
        <taxon>Marasmiineae</taxon>
        <taxon>Mycenaceae</taxon>
        <taxon>Mycena</taxon>
    </lineage>
</organism>
<evidence type="ECO:0000313" key="2">
    <source>
        <dbReference type="Proteomes" id="UP001215598"/>
    </source>
</evidence>
<evidence type="ECO:0000313" key="1">
    <source>
        <dbReference type="EMBL" id="KAJ7749916.1"/>
    </source>
</evidence>
<name>A0AAD7IVA0_9AGAR</name>
<protein>
    <submittedName>
        <fullName evidence="1">Uncharacterized protein</fullName>
    </submittedName>
</protein>
<comment type="caution">
    <text evidence="1">The sequence shown here is derived from an EMBL/GenBank/DDBJ whole genome shotgun (WGS) entry which is preliminary data.</text>
</comment>
<dbReference type="Proteomes" id="UP001215598">
    <property type="component" value="Unassembled WGS sequence"/>
</dbReference>
<accession>A0AAD7IVA0</accession>
<gene>
    <name evidence="1" type="ORF">B0H16DRAFT_863065</name>
</gene>
<keyword evidence="2" id="KW-1185">Reference proteome</keyword>
<reference evidence="1" key="1">
    <citation type="submission" date="2023-03" db="EMBL/GenBank/DDBJ databases">
        <title>Massive genome expansion in bonnet fungi (Mycena s.s.) driven by repeated elements and novel gene families across ecological guilds.</title>
        <authorList>
            <consortium name="Lawrence Berkeley National Laboratory"/>
            <person name="Harder C.B."/>
            <person name="Miyauchi S."/>
            <person name="Viragh M."/>
            <person name="Kuo A."/>
            <person name="Thoen E."/>
            <person name="Andreopoulos B."/>
            <person name="Lu D."/>
            <person name="Skrede I."/>
            <person name="Drula E."/>
            <person name="Henrissat B."/>
            <person name="Morin E."/>
            <person name="Kohler A."/>
            <person name="Barry K."/>
            <person name="LaButti K."/>
            <person name="Morin E."/>
            <person name="Salamov A."/>
            <person name="Lipzen A."/>
            <person name="Mereny Z."/>
            <person name="Hegedus B."/>
            <person name="Baldrian P."/>
            <person name="Stursova M."/>
            <person name="Weitz H."/>
            <person name="Taylor A."/>
            <person name="Grigoriev I.V."/>
            <person name="Nagy L.G."/>
            <person name="Martin F."/>
            <person name="Kauserud H."/>
        </authorList>
    </citation>
    <scope>NUCLEOTIDE SEQUENCE</scope>
    <source>
        <strain evidence="1">CBHHK182m</strain>
    </source>
</reference>
<sequence>MQHRVPLKAVKIPDSKAKPAQLCKPTIPFIQTKAFSLNFLQSCQVTSSSLPRQYSILTAQSLKNSIHLKLIFAKCQLPLHIFPQSSARELPVDSGIWAVGDLNSMCVYSNCSYSFSITNTLIVLCPSSPNLILTITTLHSLARIDMVDYYEIQQATEVASLSYYALPGCYQASTPELPKATRLWRGATRSLIWGTCLPGYPVY</sequence>